<name>A0ABW2P7J5_9ACTN</name>
<keyword evidence="2" id="KW-1133">Transmembrane helix</keyword>
<reference evidence="4" key="1">
    <citation type="journal article" date="2019" name="Int. J. Syst. Evol. Microbiol.">
        <title>The Global Catalogue of Microorganisms (GCM) 10K type strain sequencing project: providing services to taxonomists for standard genome sequencing and annotation.</title>
        <authorList>
            <consortium name="The Broad Institute Genomics Platform"/>
            <consortium name="The Broad Institute Genome Sequencing Center for Infectious Disease"/>
            <person name="Wu L."/>
            <person name="Ma J."/>
        </authorList>
    </citation>
    <scope>NUCLEOTIDE SEQUENCE [LARGE SCALE GENOMIC DNA]</scope>
    <source>
        <strain evidence="4">CECT 7649</strain>
    </source>
</reference>
<feature type="compositionally biased region" description="Basic residues" evidence="1">
    <location>
        <begin position="38"/>
        <end position="47"/>
    </location>
</feature>
<proteinExistence type="predicted"/>
<evidence type="ECO:0000313" key="4">
    <source>
        <dbReference type="Proteomes" id="UP001596496"/>
    </source>
</evidence>
<protein>
    <submittedName>
        <fullName evidence="3">Uncharacterized protein</fullName>
    </submittedName>
</protein>
<evidence type="ECO:0000256" key="2">
    <source>
        <dbReference type="SAM" id="Phobius"/>
    </source>
</evidence>
<feature type="region of interest" description="Disordered" evidence="1">
    <location>
        <begin position="38"/>
        <end position="66"/>
    </location>
</feature>
<dbReference type="RefSeq" id="WP_380827840.1">
    <property type="nucleotide sequence ID" value="NZ_JBHTCG010000011.1"/>
</dbReference>
<dbReference type="EMBL" id="JBHTCG010000011">
    <property type="protein sequence ID" value="MFC7384160.1"/>
    <property type="molecule type" value="Genomic_DNA"/>
</dbReference>
<dbReference type="Proteomes" id="UP001596496">
    <property type="component" value="Unassembled WGS sequence"/>
</dbReference>
<sequence length="92" mass="9518">MTDEIPPLDETPPCACGARMPEGAGACRKCTAVLRWQRRQAKRRKGRGGSTRPAGRPRRPGTTGPGAAAAVVLMATIIGLAVASHGAGVIWS</sequence>
<keyword evidence="2" id="KW-0812">Transmembrane</keyword>
<accession>A0ABW2P7J5</accession>
<organism evidence="3 4">
    <name type="scientific">Sphaerisporangium rhizosphaerae</name>
    <dbReference type="NCBI Taxonomy" id="2269375"/>
    <lineage>
        <taxon>Bacteria</taxon>
        <taxon>Bacillati</taxon>
        <taxon>Actinomycetota</taxon>
        <taxon>Actinomycetes</taxon>
        <taxon>Streptosporangiales</taxon>
        <taxon>Streptosporangiaceae</taxon>
        <taxon>Sphaerisporangium</taxon>
    </lineage>
</organism>
<keyword evidence="4" id="KW-1185">Reference proteome</keyword>
<feature type="transmembrane region" description="Helical" evidence="2">
    <location>
        <begin position="66"/>
        <end position="91"/>
    </location>
</feature>
<gene>
    <name evidence="3" type="ORF">ACFQSB_18250</name>
</gene>
<feature type="compositionally biased region" description="Low complexity" evidence="1">
    <location>
        <begin position="50"/>
        <end position="66"/>
    </location>
</feature>
<keyword evidence="2" id="KW-0472">Membrane</keyword>
<evidence type="ECO:0000313" key="3">
    <source>
        <dbReference type="EMBL" id="MFC7384160.1"/>
    </source>
</evidence>
<evidence type="ECO:0000256" key="1">
    <source>
        <dbReference type="SAM" id="MobiDB-lite"/>
    </source>
</evidence>
<comment type="caution">
    <text evidence="3">The sequence shown here is derived from an EMBL/GenBank/DDBJ whole genome shotgun (WGS) entry which is preliminary data.</text>
</comment>